<dbReference type="KEGG" id="acib:ACBT_0146"/>
<sequence length="248" mass="28989">MKKVFISGSISIKKLNSEIIESLENIISKNYKVLIGDAPGTDTLIQDFFSKSNYDNVEVYSIFSSPRYIANKNFLSKYINVSSEIKNERERQTYKDEAMSNDSDFSFVIWDGKSKGSFANILRAIDSDKFAKVYYIFEERFLEQTKINKNEIEFIYRTHNGYTASEVVEYLQNQGIEKFKKTQDLNKYLLEKNVIKKEDKIYLPTEKYSNLLITEMYKGKPSGIKFNNDFISWIEKEILSKPVQGELF</sequence>
<evidence type="ECO:0000313" key="1">
    <source>
        <dbReference type="EMBL" id="QKJ26131.1"/>
    </source>
</evidence>
<protein>
    <submittedName>
        <fullName evidence="1">Uncharacterized protein</fullName>
    </submittedName>
</protein>
<gene>
    <name evidence="1" type="ORF">ACBT_0146</name>
</gene>
<dbReference type="EMBL" id="CP054051">
    <property type="protein sequence ID" value="QKJ26131.1"/>
    <property type="molecule type" value="Genomic_DNA"/>
</dbReference>
<name>A0A7L5JLR5_9BACT</name>
<organism evidence="1 2">
    <name type="scientific">Aliarcobacter cibarius</name>
    <dbReference type="NCBI Taxonomy" id="255507"/>
    <lineage>
        <taxon>Bacteria</taxon>
        <taxon>Pseudomonadati</taxon>
        <taxon>Campylobacterota</taxon>
        <taxon>Epsilonproteobacteria</taxon>
        <taxon>Campylobacterales</taxon>
        <taxon>Arcobacteraceae</taxon>
        <taxon>Aliarcobacter</taxon>
    </lineage>
</organism>
<reference evidence="1 2" key="1">
    <citation type="submission" date="2020-05" db="EMBL/GenBank/DDBJ databases">
        <title>Complete genome sequencing of Campylobacter and Arcobacter type strains.</title>
        <authorList>
            <person name="Miller W.G."/>
            <person name="Yee E."/>
        </authorList>
    </citation>
    <scope>NUCLEOTIDE SEQUENCE [LARGE SCALE GENOMIC DNA]</scope>
    <source>
        <strain evidence="1 2">LMG 21996</strain>
    </source>
</reference>
<dbReference type="RefSeq" id="WP_176325321.1">
    <property type="nucleotide sequence ID" value="NZ_CP054051.1"/>
</dbReference>
<dbReference type="Proteomes" id="UP000509513">
    <property type="component" value="Chromosome"/>
</dbReference>
<accession>A0A7L5JLR5</accession>
<dbReference type="AlphaFoldDB" id="A0A7L5JLR5"/>
<proteinExistence type="predicted"/>
<evidence type="ECO:0000313" key="2">
    <source>
        <dbReference type="Proteomes" id="UP000509513"/>
    </source>
</evidence>